<dbReference type="Proteomes" id="UP000438182">
    <property type="component" value="Unassembled WGS sequence"/>
</dbReference>
<evidence type="ECO:0000256" key="1">
    <source>
        <dbReference type="SAM" id="MobiDB-lite"/>
    </source>
</evidence>
<proteinExistence type="predicted"/>
<sequence>MQTALLADTGANVMPWLIAAGVLVILGLVAVLVVNARRASNGPPKPDATASTDAAPGAFAGGAVVGGAVPGAGGEQPPATDFPTPNDGPSGGGWDGGGSFGGGDGGGASGGDGGL</sequence>
<name>A0A6I4P4Z0_9MICO</name>
<protein>
    <submittedName>
        <fullName evidence="3">LPXTG cell wall anchor domain-containing protein</fullName>
    </submittedName>
</protein>
<evidence type="ECO:0000313" key="3">
    <source>
        <dbReference type="EMBL" id="MWC00036.1"/>
    </source>
</evidence>
<dbReference type="RefSeq" id="WP_202107301.1">
    <property type="nucleotide sequence ID" value="NZ_WSTA01000096.1"/>
</dbReference>
<feature type="transmembrane region" description="Helical" evidence="2">
    <location>
        <begin position="16"/>
        <end position="36"/>
    </location>
</feature>
<keyword evidence="2" id="KW-0812">Transmembrane</keyword>
<evidence type="ECO:0000313" key="4">
    <source>
        <dbReference type="Proteomes" id="UP000438182"/>
    </source>
</evidence>
<reference evidence="3 4" key="1">
    <citation type="submission" date="2019-12" db="EMBL/GenBank/DDBJ databases">
        <authorList>
            <person name="Kim Y.S."/>
        </authorList>
    </citation>
    <scope>NUCLEOTIDE SEQUENCE [LARGE SCALE GENOMIC DNA]</scope>
    <source>
        <strain evidence="3 4">MMS17-SY077</strain>
    </source>
</reference>
<organism evidence="3 4">
    <name type="scientific">Agromyces seonyuensis</name>
    <dbReference type="NCBI Taxonomy" id="2662446"/>
    <lineage>
        <taxon>Bacteria</taxon>
        <taxon>Bacillati</taxon>
        <taxon>Actinomycetota</taxon>
        <taxon>Actinomycetes</taxon>
        <taxon>Micrococcales</taxon>
        <taxon>Microbacteriaceae</taxon>
        <taxon>Agromyces</taxon>
    </lineage>
</organism>
<feature type="compositionally biased region" description="Gly residues" evidence="1">
    <location>
        <begin position="65"/>
        <end position="74"/>
    </location>
</feature>
<keyword evidence="2" id="KW-0472">Membrane</keyword>
<dbReference type="EMBL" id="WSTA01000096">
    <property type="protein sequence ID" value="MWC00036.1"/>
    <property type="molecule type" value="Genomic_DNA"/>
</dbReference>
<accession>A0A6I4P4Z0</accession>
<feature type="region of interest" description="Disordered" evidence="1">
    <location>
        <begin position="65"/>
        <end position="115"/>
    </location>
</feature>
<evidence type="ECO:0000256" key="2">
    <source>
        <dbReference type="SAM" id="Phobius"/>
    </source>
</evidence>
<dbReference type="AlphaFoldDB" id="A0A6I4P4Z0"/>
<gene>
    <name evidence="3" type="ORF">GB864_15925</name>
</gene>
<keyword evidence="4" id="KW-1185">Reference proteome</keyword>
<dbReference type="NCBIfam" id="TIGR01167">
    <property type="entry name" value="LPXTG_anchor"/>
    <property type="match status" value="1"/>
</dbReference>
<keyword evidence="2" id="KW-1133">Transmembrane helix</keyword>
<comment type="caution">
    <text evidence="3">The sequence shown here is derived from an EMBL/GenBank/DDBJ whole genome shotgun (WGS) entry which is preliminary data.</text>
</comment>
<feature type="compositionally biased region" description="Gly residues" evidence="1">
    <location>
        <begin position="89"/>
        <end position="115"/>
    </location>
</feature>